<dbReference type="InterPro" id="IPR005754">
    <property type="entry name" value="Sortase"/>
</dbReference>
<dbReference type="AlphaFoldDB" id="A0A1H0IU54"/>
<dbReference type="Pfam" id="PF04203">
    <property type="entry name" value="Sortase"/>
    <property type="match status" value="1"/>
</dbReference>
<evidence type="ECO:0000313" key="5">
    <source>
        <dbReference type="Proteomes" id="UP000198778"/>
    </source>
</evidence>
<protein>
    <submittedName>
        <fullName evidence="4">LPXTG-site transpeptidase (Sortase) family protein</fullName>
    </submittedName>
</protein>
<evidence type="ECO:0000256" key="2">
    <source>
        <dbReference type="PIRSR" id="PIRSR605754-1"/>
    </source>
</evidence>
<keyword evidence="1" id="KW-0378">Hydrolase</keyword>
<dbReference type="SUPFAM" id="SSF63817">
    <property type="entry name" value="Sortase"/>
    <property type="match status" value="1"/>
</dbReference>
<dbReference type="CDD" id="cd05829">
    <property type="entry name" value="Sortase_F"/>
    <property type="match status" value="1"/>
</dbReference>
<dbReference type="GO" id="GO:0016787">
    <property type="term" value="F:hydrolase activity"/>
    <property type="evidence" value="ECO:0007669"/>
    <property type="project" value="UniProtKB-KW"/>
</dbReference>
<evidence type="ECO:0000313" key="4">
    <source>
        <dbReference type="EMBL" id="SDO34987.1"/>
    </source>
</evidence>
<evidence type="ECO:0000256" key="3">
    <source>
        <dbReference type="SAM" id="MobiDB-lite"/>
    </source>
</evidence>
<organism evidence="4 5">
    <name type="scientific">Alkalicoccus daliensis</name>
    <dbReference type="NCBI Taxonomy" id="745820"/>
    <lineage>
        <taxon>Bacteria</taxon>
        <taxon>Bacillati</taxon>
        <taxon>Bacillota</taxon>
        <taxon>Bacilli</taxon>
        <taxon>Bacillales</taxon>
        <taxon>Bacillaceae</taxon>
        <taxon>Alkalicoccus</taxon>
    </lineage>
</organism>
<dbReference type="InterPro" id="IPR042001">
    <property type="entry name" value="Sortase_F"/>
</dbReference>
<evidence type="ECO:0000256" key="1">
    <source>
        <dbReference type="ARBA" id="ARBA00022801"/>
    </source>
</evidence>
<dbReference type="RefSeq" id="WP_090843715.1">
    <property type="nucleotide sequence ID" value="NZ_FNIL01000011.1"/>
</dbReference>
<dbReference type="Proteomes" id="UP000198778">
    <property type="component" value="Unassembled WGS sequence"/>
</dbReference>
<sequence>MLVCWELQYSFARDFLFKGNVIFSGILLLFLSACGVDQYSSENSSTAYEETEVLDESYTEMIEVESQKERSEVNSTEETNPAEEAAADSVPIVPVKDETGIIPAHLEIPSIKVDAQVDGYGLDEDGKMEVPDEGESIAWFERGAKPGTQGNAVLAGHVDDRTGPAVFYDLNKLEEGDEIIVTSEDGEAYTFLVSHKEAYPYDDAPIDVVFGKTSSRNLNLITCTGEFDTNAGTHRERLVVFTELKE</sequence>
<dbReference type="OrthoDB" id="525039at2"/>
<feature type="active site" description="Acyl-thioester intermediate" evidence="2">
    <location>
        <position position="223"/>
    </location>
</feature>
<accession>A0A1H0IU54</accession>
<dbReference type="Gene3D" id="2.40.260.10">
    <property type="entry name" value="Sortase"/>
    <property type="match status" value="1"/>
</dbReference>
<proteinExistence type="predicted"/>
<dbReference type="STRING" id="745820.SAMN04488053_111109"/>
<feature type="region of interest" description="Disordered" evidence="3">
    <location>
        <begin position="65"/>
        <end position="86"/>
    </location>
</feature>
<feature type="active site" description="Proton donor/acceptor" evidence="2">
    <location>
        <position position="157"/>
    </location>
</feature>
<dbReference type="EMBL" id="FNIL01000011">
    <property type="protein sequence ID" value="SDO34987.1"/>
    <property type="molecule type" value="Genomic_DNA"/>
</dbReference>
<dbReference type="InterPro" id="IPR023365">
    <property type="entry name" value="Sortase_dom-sf"/>
</dbReference>
<keyword evidence="5" id="KW-1185">Reference proteome</keyword>
<name>A0A1H0IU54_9BACI</name>
<gene>
    <name evidence="4" type="ORF">SAMN04488053_111109</name>
</gene>
<reference evidence="5" key="1">
    <citation type="submission" date="2016-10" db="EMBL/GenBank/DDBJ databases">
        <authorList>
            <person name="Varghese N."/>
            <person name="Submissions S."/>
        </authorList>
    </citation>
    <scope>NUCLEOTIDE SEQUENCE [LARGE SCALE GENOMIC DNA]</scope>
    <source>
        <strain evidence="5">CGMCC 1.10369</strain>
    </source>
</reference>